<dbReference type="PANTHER" id="PTHR34934:SF1">
    <property type="entry name" value="FLAVIN-DEPENDENT THYMIDYLATE SYNTHASE"/>
    <property type="match status" value="1"/>
</dbReference>
<comment type="subunit">
    <text evidence="1">Homotetramer.</text>
</comment>
<dbReference type="GO" id="GO:0006235">
    <property type="term" value="P:dTTP biosynthetic process"/>
    <property type="evidence" value="ECO:0007669"/>
    <property type="project" value="UniProtKB-UniRule"/>
</dbReference>
<dbReference type="STRING" id="661478.OP10G_0103"/>
<feature type="region of interest" description="Disordered" evidence="2">
    <location>
        <begin position="116"/>
        <end position="136"/>
    </location>
</feature>
<comment type="catalytic activity">
    <reaction evidence="1">
        <text>dUMP + (6R)-5,10-methylene-5,6,7,8-tetrahydrofolate + NADPH + H(+) = dTMP + (6S)-5,6,7,8-tetrahydrofolate + NADP(+)</text>
        <dbReference type="Rhea" id="RHEA:29043"/>
        <dbReference type="ChEBI" id="CHEBI:15378"/>
        <dbReference type="ChEBI" id="CHEBI:15636"/>
        <dbReference type="ChEBI" id="CHEBI:57453"/>
        <dbReference type="ChEBI" id="CHEBI:57783"/>
        <dbReference type="ChEBI" id="CHEBI:58349"/>
        <dbReference type="ChEBI" id="CHEBI:63528"/>
        <dbReference type="ChEBI" id="CHEBI:246422"/>
        <dbReference type="EC" id="2.1.1.148"/>
    </reaction>
</comment>
<keyword evidence="1" id="KW-0274">FAD</keyword>
<dbReference type="OrthoDB" id="9774464at2"/>
<evidence type="ECO:0000256" key="1">
    <source>
        <dbReference type="HAMAP-Rule" id="MF_01408"/>
    </source>
</evidence>
<feature type="active site" description="Involved in ionization of N3 of dUMP, leading to its activation" evidence="1">
    <location>
        <position position="200"/>
    </location>
</feature>
<feature type="binding site" evidence="1">
    <location>
        <begin position="189"/>
        <end position="191"/>
    </location>
    <ligand>
        <name>FAD</name>
        <dbReference type="ChEBI" id="CHEBI:57692"/>
        <note>ligand shared between neighboring subunits</note>
    </ligand>
</feature>
<organism evidence="3 4">
    <name type="scientific">Fimbriimonas ginsengisoli Gsoil 348</name>
    <dbReference type="NCBI Taxonomy" id="661478"/>
    <lineage>
        <taxon>Bacteria</taxon>
        <taxon>Bacillati</taxon>
        <taxon>Armatimonadota</taxon>
        <taxon>Fimbriimonadia</taxon>
        <taxon>Fimbriimonadales</taxon>
        <taxon>Fimbriimonadaceae</taxon>
        <taxon>Fimbriimonas</taxon>
    </lineage>
</organism>
<sequence length="305" mass="35799">MARLIVPAAEEILDKPFPVLDKGFVRLVDYMGSDERIVQAARVSYGEGTKTFRQDRGLIHYLIRNWHTSPIEQVQLTFHCKMPIFVARQWVRHRTARLNEISGRYSVMKDEFYVPSPEHIRPQSSDNKQGRSEDRYTDEEEREIIALFEDEQRQVYANYQKLLDKNLARELARNNLPLSLYTEWYWQIDLHNLFHFLRLRLDPHAQYEIRAYAEAMAECARAVAPLAYEGFEEYILGSVSFSKAECEALADLLGGREVKLQKRQLQIFEEKLTKVRRSEPAPPPEEPELERLETEGWHTPETSTL</sequence>
<dbReference type="GO" id="GO:0006231">
    <property type="term" value="P:dTMP biosynthetic process"/>
    <property type="evidence" value="ECO:0007669"/>
    <property type="project" value="UniProtKB-UniRule"/>
</dbReference>
<dbReference type="Proteomes" id="UP000027982">
    <property type="component" value="Chromosome"/>
</dbReference>
<keyword evidence="1" id="KW-0545">Nucleotide biosynthesis</keyword>
<evidence type="ECO:0000313" key="4">
    <source>
        <dbReference type="Proteomes" id="UP000027982"/>
    </source>
</evidence>
<protein>
    <recommendedName>
        <fullName evidence="1">Flavin-dependent thymidylate synthase</fullName>
        <shortName evidence="1">FDTS</shortName>
        <ecNumber evidence="1">2.1.1.148</ecNumber>
    </recommendedName>
    <alternativeName>
        <fullName evidence="1">FAD-dependent thymidylate synthase</fullName>
    </alternativeName>
    <alternativeName>
        <fullName evidence="1">Thymidylate synthase ThyX</fullName>
        <shortName evidence="1">TS</shortName>
        <shortName evidence="1">TSase</shortName>
    </alternativeName>
</protein>
<gene>
    <name evidence="1" type="primary">thyX</name>
    <name evidence="3" type="ORF">OP10G_0103</name>
</gene>
<dbReference type="GO" id="GO:0070402">
    <property type="term" value="F:NADPH binding"/>
    <property type="evidence" value="ECO:0007669"/>
    <property type="project" value="TreeGrafter"/>
</dbReference>
<feature type="binding site" description="in other chain" evidence="1">
    <location>
        <position position="173"/>
    </location>
    <ligand>
        <name>dUMP</name>
        <dbReference type="ChEBI" id="CHEBI:246422"/>
        <note>ligand shared between dimeric partners</note>
    </ligand>
</feature>
<evidence type="ECO:0000256" key="2">
    <source>
        <dbReference type="SAM" id="MobiDB-lite"/>
    </source>
</evidence>
<comment type="cofactor">
    <cofactor evidence="1">
        <name>FAD</name>
        <dbReference type="ChEBI" id="CHEBI:57692"/>
    </cofactor>
    <text evidence="1">Binds 4 FAD per tetramer. Each FAD binding site is formed by three monomers.</text>
</comment>
<feature type="binding site" evidence="1">
    <location>
        <begin position="89"/>
        <end position="92"/>
    </location>
    <ligand>
        <name>dUMP</name>
        <dbReference type="ChEBI" id="CHEBI:246422"/>
        <note>ligand shared between dimeric partners</note>
    </ligand>
</feature>
<dbReference type="EC" id="2.1.1.148" evidence="1"/>
<dbReference type="GO" id="GO:0050797">
    <property type="term" value="F:thymidylate synthase (FAD) activity"/>
    <property type="evidence" value="ECO:0007669"/>
    <property type="project" value="UniProtKB-UniRule"/>
</dbReference>
<feature type="binding site" evidence="1">
    <location>
        <position position="69"/>
    </location>
    <ligand>
        <name>FAD</name>
        <dbReference type="ChEBI" id="CHEBI:57692"/>
        <note>ligand shared between neighboring subunits</note>
    </ligand>
</feature>
<reference evidence="3 4" key="1">
    <citation type="journal article" date="2014" name="PLoS ONE">
        <title>The first complete genome sequence of the class fimbriimonadia in the phylum armatimonadetes.</title>
        <authorList>
            <person name="Hu Z.Y."/>
            <person name="Wang Y.Z."/>
            <person name="Im W.T."/>
            <person name="Wang S.Y."/>
            <person name="Zhao G.P."/>
            <person name="Zheng H.J."/>
            <person name="Quan Z.X."/>
        </authorList>
    </citation>
    <scope>NUCLEOTIDE SEQUENCE [LARGE SCALE GENOMIC DNA]</scope>
    <source>
        <strain evidence="3">Gsoil 348</strain>
    </source>
</reference>
<comment type="similarity">
    <text evidence="1">Belongs to the thymidylate synthase ThyX family.</text>
</comment>
<accession>A0A068NIX6</accession>
<dbReference type="HOGENOM" id="CLU_067790_0_0_0"/>
<dbReference type="KEGG" id="fgi:OP10G_0103"/>
<proteinExistence type="inferred from homology"/>
<dbReference type="PANTHER" id="PTHR34934">
    <property type="entry name" value="FLAVIN-DEPENDENT THYMIDYLATE SYNTHASE"/>
    <property type="match status" value="1"/>
</dbReference>
<feature type="binding site" description="in other chain" evidence="1">
    <location>
        <begin position="100"/>
        <end position="104"/>
    </location>
    <ligand>
        <name>dUMP</name>
        <dbReference type="ChEBI" id="CHEBI:246422"/>
        <note>ligand shared between dimeric partners</note>
    </ligand>
</feature>
<dbReference type="GO" id="GO:0050660">
    <property type="term" value="F:flavin adenine dinucleotide binding"/>
    <property type="evidence" value="ECO:0007669"/>
    <property type="project" value="UniProtKB-UniRule"/>
</dbReference>
<dbReference type="HAMAP" id="MF_01408">
    <property type="entry name" value="ThyX"/>
    <property type="match status" value="1"/>
</dbReference>
<dbReference type="UniPathway" id="UPA00575"/>
<feature type="binding site" evidence="1">
    <location>
        <position position="100"/>
    </location>
    <ligand>
        <name>FAD</name>
        <dbReference type="ChEBI" id="CHEBI:57692"/>
        <note>ligand shared between neighboring subunits</note>
    </ligand>
</feature>
<comment type="pathway">
    <text evidence="1">Pyrimidine metabolism; dTTP biosynthesis.</text>
</comment>
<keyword evidence="1" id="KW-0521">NADP</keyword>
<dbReference type="Pfam" id="PF02511">
    <property type="entry name" value="Thy1"/>
    <property type="match status" value="1"/>
</dbReference>
<dbReference type="SUPFAM" id="SSF69796">
    <property type="entry name" value="Thymidylate synthase-complementing protein Thy1"/>
    <property type="match status" value="1"/>
</dbReference>
<dbReference type="AlphaFoldDB" id="A0A068NIX6"/>
<feature type="binding site" evidence="1">
    <location>
        <position position="200"/>
    </location>
    <ligand>
        <name>dUMP</name>
        <dbReference type="ChEBI" id="CHEBI:246422"/>
        <note>ligand shared between dimeric partners</note>
    </ligand>
</feature>
<name>A0A068NIX6_FIMGI</name>
<keyword evidence="1" id="KW-0489">Methyltransferase</keyword>
<dbReference type="GO" id="GO:0004799">
    <property type="term" value="F:thymidylate synthase activity"/>
    <property type="evidence" value="ECO:0007669"/>
    <property type="project" value="TreeGrafter"/>
</dbReference>
<feature type="compositionally biased region" description="Basic and acidic residues" evidence="2">
    <location>
        <begin position="289"/>
        <end position="298"/>
    </location>
</feature>
<dbReference type="Gene3D" id="3.30.1360.170">
    <property type="match status" value="1"/>
</dbReference>
<keyword evidence="1" id="KW-0808">Transferase</keyword>
<feature type="region of interest" description="Disordered" evidence="2">
    <location>
        <begin position="275"/>
        <end position="305"/>
    </location>
</feature>
<dbReference type="NCBIfam" id="TIGR02170">
    <property type="entry name" value="thyX"/>
    <property type="match status" value="1"/>
</dbReference>
<dbReference type="eggNOG" id="COG1351">
    <property type="taxonomic scope" value="Bacteria"/>
</dbReference>
<dbReference type="CDD" id="cd20175">
    <property type="entry name" value="ThyX"/>
    <property type="match status" value="1"/>
</dbReference>
<comment type="function">
    <text evidence="1">Catalyzes the reductive methylation of 2'-deoxyuridine-5'-monophosphate (dUMP) to 2'-deoxythymidine-5'-monophosphate (dTMP) while utilizing 5,10-methylenetetrahydrofolate (mTHF) as the methyl donor, and NADPH and FADH(2) as the reductant.</text>
</comment>
<keyword evidence="1" id="KW-0285">Flavoprotein</keyword>
<dbReference type="PROSITE" id="PS51331">
    <property type="entry name" value="THYX"/>
    <property type="match status" value="1"/>
</dbReference>
<dbReference type="InterPro" id="IPR003669">
    <property type="entry name" value="Thymidylate_synthase_ThyX"/>
</dbReference>
<feature type="binding site" evidence="1">
    <location>
        <position position="195"/>
    </location>
    <ligand>
        <name>FAD</name>
        <dbReference type="ChEBI" id="CHEBI:57692"/>
        <note>ligand shared between neighboring subunits</note>
    </ligand>
</feature>
<dbReference type="GO" id="GO:0032259">
    <property type="term" value="P:methylation"/>
    <property type="evidence" value="ECO:0007669"/>
    <property type="project" value="UniProtKB-KW"/>
</dbReference>
<feature type="binding site" evidence="1">
    <location>
        <begin position="92"/>
        <end position="94"/>
    </location>
    <ligand>
        <name>FAD</name>
        <dbReference type="ChEBI" id="CHEBI:57692"/>
        <note>ligand shared between neighboring subunits</note>
    </ligand>
</feature>
<dbReference type="InterPro" id="IPR036098">
    <property type="entry name" value="Thymidylate_synthase_ThyX_sf"/>
</dbReference>
<dbReference type="RefSeq" id="WP_025227853.1">
    <property type="nucleotide sequence ID" value="NZ_CP007139.1"/>
</dbReference>
<dbReference type="EMBL" id="CP007139">
    <property type="protein sequence ID" value="AIE83471.1"/>
    <property type="molecule type" value="Genomic_DNA"/>
</dbReference>
<keyword evidence="4" id="KW-1185">Reference proteome</keyword>
<evidence type="ECO:0000313" key="3">
    <source>
        <dbReference type="EMBL" id="AIE83471.1"/>
    </source>
</evidence>